<accession>A0A8X7T2W6</accession>
<keyword evidence="1" id="KW-0812">Transmembrane</keyword>
<dbReference type="AlphaFoldDB" id="A0A8X7T2W6"/>
<dbReference type="Pfam" id="PF08592">
    <property type="entry name" value="Anthrone_oxy"/>
    <property type="match status" value="1"/>
</dbReference>
<reference evidence="2" key="1">
    <citation type="submission" date="2016-04" db="EMBL/GenBank/DDBJ databases">
        <authorList>
            <person name="Nguyen H.D."/>
            <person name="Samba Siva P."/>
            <person name="Cullis J."/>
            <person name="Levesque C.A."/>
            <person name="Hambleton S."/>
        </authorList>
    </citation>
    <scope>NUCLEOTIDE SEQUENCE</scope>
    <source>
        <strain evidence="2">DAOMC 236422</strain>
    </source>
</reference>
<proteinExistence type="predicted"/>
<evidence type="ECO:0000313" key="3">
    <source>
        <dbReference type="Proteomes" id="UP000078113"/>
    </source>
</evidence>
<dbReference type="InterPro" id="IPR013901">
    <property type="entry name" value="Anthrone_oxy"/>
</dbReference>
<evidence type="ECO:0000256" key="1">
    <source>
        <dbReference type="SAM" id="Phobius"/>
    </source>
</evidence>
<keyword evidence="1" id="KW-1133">Transmembrane helix</keyword>
<sequence>MAHFLTTPFAVATGLGLASSAYLFFGNVGMVTCGVIKMTTSAELRDDLDLNADRALSLWACMYENGARQFAPSALVGTVAFFVASRTSSGSGRFATVMHQKLASRLLLSASLFSIAILPFTLIVMMPNIKPLIAARDRVRAQRRSKRDITVFEGDEAAKVIKGIELWKLHNKGRMSIAFVAWVLGTAAALVS</sequence>
<feature type="transmembrane region" description="Helical" evidence="1">
    <location>
        <begin position="106"/>
        <end position="126"/>
    </location>
</feature>
<keyword evidence="1" id="KW-0472">Membrane</keyword>
<dbReference type="Proteomes" id="UP000078113">
    <property type="component" value="Unassembled WGS sequence"/>
</dbReference>
<keyword evidence="3" id="KW-1185">Reference proteome</keyword>
<dbReference type="EMBL" id="LWDG02000452">
    <property type="protein sequence ID" value="KAE8265421.1"/>
    <property type="molecule type" value="Genomic_DNA"/>
</dbReference>
<reference evidence="2" key="2">
    <citation type="journal article" date="2019" name="IMA Fungus">
        <title>Genome sequencing and comparison of five Tilletia species to identify candidate genes for the detection of regulated species infecting wheat.</title>
        <authorList>
            <person name="Nguyen H.D.T."/>
            <person name="Sultana T."/>
            <person name="Kesanakurti P."/>
            <person name="Hambleton S."/>
        </authorList>
    </citation>
    <scope>NUCLEOTIDE SEQUENCE</scope>
    <source>
        <strain evidence="2">DAOMC 236422</strain>
    </source>
</reference>
<name>A0A8X7T2W6_9BASI</name>
<organism evidence="2 3">
    <name type="scientific">Tilletia walkeri</name>
    <dbReference type="NCBI Taxonomy" id="117179"/>
    <lineage>
        <taxon>Eukaryota</taxon>
        <taxon>Fungi</taxon>
        <taxon>Dikarya</taxon>
        <taxon>Basidiomycota</taxon>
        <taxon>Ustilaginomycotina</taxon>
        <taxon>Exobasidiomycetes</taxon>
        <taxon>Tilletiales</taxon>
        <taxon>Tilletiaceae</taxon>
        <taxon>Tilletia</taxon>
    </lineage>
</organism>
<evidence type="ECO:0008006" key="4">
    <source>
        <dbReference type="Google" id="ProtNLM"/>
    </source>
</evidence>
<gene>
    <name evidence="2" type="ORF">A4X09_0g6648</name>
</gene>
<protein>
    <recommendedName>
        <fullName evidence="4">DUF1772-domain-containing protein</fullName>
    </recommendedName>
</protein>
<comment type="caution">
    <text evidence="2">The sequence shown here is derived from an EMBL/GenBank/DDBJ whole genome shotgun (WGS) entry which is preliminary data.</text>
</comment>
<evidence type="ECO:0000313" key="2">
    <source>
        <dbReference type="EMBL" id="KAE8265421.1"/>
    </source>
</evidence>